<feature type="transmembrane region" description="Helical" evidence="8">
    <location>
        <begin position="95"/>
        <end position="115"/>
    </location>
</feature>
<accession>A0A4R6AED2</accession>
<protein>
    <submittedName>
        <fullName evidence="9">Chromate efflux transporter</fullName>
    </submittedName>
</protein>
<dbReference type="InterPro" id="IPR003370">
    <property type="entry name" value="Chromate_transpt"/>
</dbReference>
<dbReference type="OrthoDB" id="8969999at2"/>
<comment type="similarity">
    <text evidence="2">Belongs to the chromate ion transporter (CHR) (TC 2.A.51) family.</text>
</comment>
<keyword evidence="3" id="KW-1003">Cell membrane</keyword>
<feature type="transmembrane region" description="Helical" evidence="8">
    <location>
        <begin position="157"/>
        <end position="188"/>
    </location>
</feature>
<keyword evidence="4 8" id="KW-0812">Transmembrane</keyword>
<feature type="transmembrane region" description="Helical" evidence="8">
    <location>
        <begin position="127"/>
        <end position="145"/>
    </location>
</feature>
<organism evidence="9 10">
    <name type="scientific">Palleronia sediminis</name>
    <dbReference type="NCBI Taxonomy" id="2547833"/>
    <lineage>
        <taxon>Bacteria</taxon>
        <taxon>Pseudomonadati</taxon>
        <taxon>Pseudomonadota</taxon>
        <taxon>Alphaproteobacteria</taxon>
        <taxon>Rhodobacterales</taxon>
        <taxon>Roseobacteraceae</taxon>
        <taxon>Palleronia</taxon>
    </lineage>
</organism>
<dbReference type="RefSeq" id="WP_133396083.1">
    <property type="nucleotide sequence ID" value="NZ_SNAA01000004.1"/>
</dbReference>
<reference evidence="9 10" key="1">
    <citation type="submission" date="2019-03" db="EMBL/GenBank/DDBJ databases">
        <title>Primorskyibacter sp. SS33 isolated from sediments.</title>
        <authorList>
            <person name="Xunke S."/>
        </authorList>
    </citation>
    <scope>NUCLEOTIDE SEQUENCE [LARGE SCALE GENOMIC DNA]</scope>
    <source>
        <strain evidence="9 10">SS33</strain>
    </source>
</reference>
<keyword evidence="10" id="KW-1185">Reference proteome</keyword>
<feature type="transmembrane region" description="Helical" evidence="8">
    <location>
        <begin position="208"/>
        <end position="235"/>
    </location>
</feature>
<dbReference type="Pfam" id="PF02417">
    <property type="entry name" value="Chromate_transp"/>
    <property type="match status" value="2"/>
</dbReference>
<evidence type="ECO:0000256" key="1">
    <source>
        <dbReference type="ARBA" id="ARBA00004651"/>
    </source>
</evidence>
<dbReference type="InterPro" id="IPR014047">
    <property type="entry name" value="Chr_Tranpt_l_chain"/>
</dbReference>
<evidence type="ECO:0000256" key="4">
    <source>
        <dbReference type="ARBA" id="ARBA00022692"/>
    </source>
</evidence>
<feature type="transmembrane region" description="Helical" evidence="8">
    <location>
        <begin position="424"/>
        <end position="443"/>
    </location>
</feature>
<keyword evidence="5 8" id="KW-1133">Transmembrane helix</keyword>
<evidence type="ECO:0000313" key="9">
    <source>
        <dbReference type="EMBL" id="TDL81597.1"/>
    </source>
</evidence>
<name>A0A4R6AED2_9RHOB</name>
<evidence type="ECO:0000313" key="10">
    <source>
        <dbReference type="Proteomes" id="UP000295701"/>
    </source>
</evidence>
<comment type="caution">
    <text evidence="9">The sequence shown here is derived from an EMBL/GenBank/DDBJ whole genome shotgun (WGS) entry which is preliminary data.</text>
</comment>
<dbReference type="Proteomes" id="UP000295701">
    <property type="component" value="Unassembled WGS sequence"/>
</dbReference>
<evidence type="ECO:0000256" key="7">
    <source>
        <dbReference type="SAM" id="MobiDB-lite"/>
    </source>
</evidence>
<keyword evidence="6 8" id="KW-0472">Membrane</keyword>
<evidence type="ECO:0000256" key="3">
    <source>
        <dbReference type="ARBA" id="ARBA00022475"/>
    </source>
</evidence>
<dbReference type="AlphaFoldDB" id="A0A4R6AED2"/>
<evidence type="ECO:0000256" key="5">
    <source>
        <dbReference type="ARBA" id="ARBA00022989"/>
    </source>
</evidence>
<evidence type="ECO:0000256" key="6">
    <source>
        <dbReference type="ARBA" id="ARBA00023136"/>
    </source>
</evidence>
<evidence type="ECO:0000256" key="2">
    <source>
        <dbReference type="ARBA" id="ARBA00005262"/>
    </source>
</evidence>
<feature type="region of interest" description="Disordered" evidence="7">
    <location>
        <begin position="1"/>
        <end position="20"/>
    </location>
</feature>
<dbReference type="GO" id="GO:0005886">
    <property type="term" value="C:plasma membrane"/>
    <property type="evidence" value="ECO:0007669"/>
    <property type="project" value="UniProtKB-SubCell"/>
</dbReference>
<evidence type="ECO:0000256" key="8">
    <source>
        <dbReference type="SAM" id="Phobius"/>
    </source>
</evidence>
<dbReference type="PANTHER" id="PTHR33567:SF3">
    <property type="entry name" value="CHROMATE ION TRANSPORTER (EUROFUNG)"/>
    <property type="match status" value="1"/>
</dbReference>
<dbReference type="GO" id="GO:0015109">
    <property type="term" value="F:chromate transmembrane transporter activity"/>
    <property type="evidence" value="ECO:0007669"/>
    <property type="project" value="InterPro"/>
</dbReference>
<proteinExistence type="inferred from homology"/>
<comment type="subcellular location">
    <subcellularLocation>
        <location evidence="1">Cell membrane</location>
        <topology evidence="1">Multi-pass membrane protein</topology>
    </subcellularLocation>
</comment>
<dbReference type="NCBIfam" id="TIGR00937">
    <property type="entry name" value="2A51"/>
    <property type="match status" value="1"/>
</dbReference>
<gene>
    <name evidence="9" type="primary">chrA</name>
    <name evidence="9" type="ORF">E2L08_05645</name>
</gene>
<dbReference type="PANTHER" id="PTHR33567">
    <property type="entry name" value="CHROMATE ION TRANSPORTER (EUROFUNG)"/>
    <property type="match status" value="1"/>
</dbReference>
<sequence length="444" mass="45892">MAARTPGDPDHEAKTPPAPTLGATWPVWGRIGLLSFGGPAAQIALMHRMVVDERRWLTERQFLDALSFCMLLPGPEAMQLATYAGWRMHGVRGGLVAGGLFVLPGAVLIAVLAALYARFGDLPAVEALFLGVKAAVLAIVVEALLRVARRALVGPEAAVIAGTAFAALFVFALPYPLVVIGAAAWGALRLSRPAEAAAPPVRAVGRRHPLAATLATAALWLTIWLGPLAVVGALAPEVFGDVARFFSVLATVTFGGAYAVLAYMTQEAVATQGWLSTAEMLDALGLAETTPGPLILVTEFVGYLAGHRAAPAGASPLLWGLGAAAVTLWATFAPCFLWIFAGAPWIDRISARPRLRAALAGVTAAVVGVIANLSLWFGLHVLFGEVGTVAAGPARIALPEIASFDWRGAVVAAVAALLLMRVRWGVPATLAACAALGAGLVLAG</sequence>
<feature type="transmembrane region" description="Helical" evidence="8">
    <location>
        <begin position="317"/>
        <end position="346"/>
    </location>
</feature>
<dbReference type="PIRSF" id="PIRSF004810">
    <property type="entry name" value="ChrA"/>
    <property type="match status" value="1"/>
</dbReference>
<feature type="transmembrane region" description="Helical" evidence="8">
    <location>
        <begin position="242"/>
        <end position="264"/>
    </location>
</feature>
<dbReference type="EMBL" id="SNAA01000004">
    <property type="protein sequence ID" value="TDL81597.1"/>
    <property type="molecule type" value="Genomic_DNA"/>
</dbReference>
<feature type="transmembrane region" description="Helical" evidence="8">
    <location>
        <begin position="358"/>
        <end position="379"/>
    </location>
</feature>